<dbReference type="AlphaFoldDB" id="A2D7X9"/>
<evidence type="ECO:0000256" key="1">
    <source>
        <dbReference type="SAM" id="Phobius"/>
    </source>
</evidence>
<sequence length="294" mass="33609">MTSAETKKRDNWYSFTKKMIEAYNVILMQIPSGALRDQLKTDHQSDFNYTMDNFTQTTKTNLINMLSQFLYYENSMSYIPTNDTLSDRVRVNIDSAAELSTKSILDVYDTNTDLSKKLSLVSYIFYAVAWALELFVAIPCFVAIMNGLKEELKYLFSLYLTMARSTISKFIDGTANTRRTDHRSISVLLTSTVMGHTRSTTDLSQDETGEDKIMNVADTFKVLVNDSGDQSSVLPPKFTTKALMIFTSFTFMPLIIATVNFLIMDFQVKELNRCMYTMQVISERTLKASLILYH</sequence>
<dbReference type="InParanoid" id="A2D7X9"/>
<keyword evidence="1" id="KW-1133">Transmembrane helix</keyword>
<keyword evidence="1" id="KW-0812">Transmembrane</keyword>
<dbReference type="RefSeq" id="XP_001584398.1">
    <property type="nucleotide sequence ID" value="XM_001584348.1"/>
</dbReference>
<organism evidence="2 3">
    <name type="scientific">Trichomonas vaginalis (strain ATCC PRA-98 / G3)</name>
    <dbReference type="NCBI Taxonomy" id="412133"/>
    <lineage>
        <taxon>Eukaryota</taxon>
        <taxon>Metamonada</taxon>
        <taxon>Parabasalia</taxon>
        <taxon>Trichomonadida</taxon>
        <taxon>Trichomonadidae</taxon>
        <taxon>Trichomonas</taxon>
    </lineage>
</organism>
<dbReference type="Proteomes" id="UP000001542">
    <property type="component" value="Unassembled WGS sequence"/>
</dbReference>
<dbReference type="KEGG" id="tva:5468976"/>
<proteinExistence type="predicted"/>
<accession>A2D7X9</accession>
<evidence type="ECO:0000313" key="3">
    <source>
        <dbReference type="Proteomes" id="UP000001542"/>
    </source>
</evidence>
<feature type="transmembrane region" description="Helical" evidence="1">
    <location>
        <begin position="242"/>
        <end position="263"/>
    </location>
</feature>
<dbReference type="VEuPathDB" id="TrichDB:TVAGG3_1045330"/>
<dbReference type="EMBL" id="DS113178">
    <property type="protein sequence ID" value="EAY23412.1"/>
    <property type="molecule type" value="Genomic_DNA"/>
</dbReference>
<evidence type="ECO:0000313" key="2">
    <source>
        <dbReference type="EMBL" id="EAY23412.1"/>
    </source>
</evidence>
<keyword evidence="3" id="KW-1185">Reference proteome</keyword>
<reference evidence="2" key="1">
    <citation type="submission" date="2006-10" db="EMBL/GenBank/DDBJ databases">
        <authorList>
            <person name="Amadeo P."/>
            <person name="Zhao Q."/>
            <person name="Wortman J."/>
            <person name="Fraser-Liggett C."/>
            <person name="Carlton J."/>
        </authorList>
    </citation>
    <scope>NUCLEOTIDE SEQUENCE</scope>
    <source>
        <strain evidence="2">G3</strain>
    </source>
</reference>
<feature type="transmembrane region" description="Helical" evidence="1">
    <location>
        <begin position="123"/>
        <end position="145"/>
    </location>
</feature>
<dbReference type="VEuPathDB" id="TrichDB:TVAG_070750"/>
<protein>
    <submittedName>
        <fullName evidence="2">Uncharacterized protein</fullName>
    </submittedName>
</protein>
<reference evidence="2" key="2">
    <citation type="journal article" date="2007" name="Science">
        <title>Draft genome sequence of the sexually transmitted pathogen Trichomonas vaginalis.</title>
        <authorList>
            <person name="Carlton J.M."/>
            <person name="Hirt R.P."/>
            <person name="Silva J.C."/>
            <person name="Delcher A.L."/>
            <person name="Schatz M."/>
            <person name="Zhao Q."/>
            <person name="Wortman J.R."/>
            <person name="Bidwell S.L."/>
            <person name="Alsmark U.C.M."/>
            <person name="Besteiro S."/>
            <person name="Sicheritz-Ponten T."/>
            <person name="Noel C.J."/>
            <person name="Dacks J.B."/>
            <person name="Foster P.G."/>
            <person name="Simillion C."/>
            <person name="Van de Peer Y."/>
            <person name="Miranda-Saavedra D."/>
            <person name="Barton G.J."/>
            <person name="Westrop G.D."/>
            <person name="Mueller S."/>
            <person name="Dessi D."/>
            <person name="Fiori P.L."/>
            <person name="Ren Q."/>
            <person name="Paulsen I."/>
            <person name="Zhang H."/>
            <person name="Bastida-Corcuera F.D."/>
            <person name="Simoes-Barbosa A."/>
            <person name="Brown M.T."/>
            <person name="Hayes R.D."/>
            <person name="Mukherjee M."/>
            <person name="Okumura C.Y."/>
            <person name="Schneider R."/>
            <person name="Smith A.J."/>
            <person name="Vanacova S."/>
            <person name="Villalvazo M."/>
            <person name="Haas B.J."/>
            <person name="Pertea M."/>
            <person name="Feldblyum T.V."/>
            <person name="Utterback T.R."/>
            <person name="Shu C.L."/>
            <person name="Osoegawa K."/>
            <person name="de Jong P.J."/>
            <person name="Hrdy I."/>
            <person name="Horvathova L."/>
            <person name="Zubacova Z."/>
            <person name="Dolezal P."/>
            <person name="Malik S.B."/>
            <person name="Logsdon J.M. Jr."/>
            <person name="Henze K."/>
            <person name="Gupta A."/>
            <person name="Wang C.C."/>
            <person name="Dunne R.L."/>
            <person name="Upcroft J.A."/>
            <person name="Upcroft P."/>
            <person name="White O."/>
            <person name="Salzberg S.L."/>
            <person name="Tang P."/>
            <person name="Chiu C.-H."/>
            <person name="Lee Y.-S."/>
            <person name="Embley T.M."/>
            <person name="Coombs G.H."/>
            <person name="Mottram J.C."/>
            <person name="Tachezy J."/>
            <person name="Fraser-Liggett C.M."/>
            <person name="Johnson P.J."/>
        </authorList>
    </citation>
    <scope>NUCLEOTIDE SEQUENCE [LARGE SCALE GENOMIC DNA]</scope>
    <source>
        <strain evidence="2">G3</strain>
    </source>
</reference>
<keyword evidence="1" id="KW-0472">Membrane</keyword>
<gene>
    <name evidence="2" type="ORF">TVAG_070750</name>
</gene>
<name>A2D7X9_TRIV3</name>